<name>A0A0F8YYH5_9ZZZZ</name>
<sequence length="132" mass="15562">VDAQRRIKVQNQVRRSRIKRIKSIKGPEYKIQQSIIKYLEDRGWIVRIMAASMYIYGFPDLWAGHPKYGEKWIEVKNPASYKFTAAQLEFFPKMIACGCPIFILTAANEENYQRLFKKSNLWIYLGGYNYGK</sequence>
<dbReference type="Gene3D" id="3.40.1350.10">
    <property type="match status" value="1"/>
</dbReference>
<organism evidence="1">
    <name type="scientific">marine sediment metagenome</name>
    <dbReference type="NCBI Taxonomy" id="412755"/>
    <lineage>
        <taxon>unclassified sequences</taxon>
        <taxon>metagenomes</taxon>
        <taxon>ecological metagenomes</taxon>
    </lineage>
</organism>
<proteinExistence type="predicted"/>
<dbReference type="AlphaFoldDB" id="A0A0F8YYH5"/>
<comment type="caution">
    <text evidence="1">The sequence shown here is derived from an EMBL/GenBank/DDBJ whole genome shotgun (WGS) entry which is preliminary data.</text>
</comment>
<dbReference type="EMBL" id="LAZR01063642">
    <property type="protein sequence ID" value="KKK59104.1"/>
    <property type="molecule type" value="Genomic_DNA"/>
</dbReference>
<dbReference type="GO" id="GO:0003676">
    <property type="term" value="F:nucleic acid binding"/>
    <property type="evidence" value="ECO:0007669"/>
    <property type="project" value="InterPro"/>
</dbReference>
<evidence type="ECO:0000313" key="1">
    <source>
        <dbReference type="EMBL" id="KKK59104.1"/>
    </source>
</evidence>
<reference evidence="1" key="1">
    <citation type="journal article" date="2015" name="Nature">
        <title>Complex archaea that bridge the gap between prokaryotes and eukaryotes.</title>
        <authorList>
            <person name="Spang A."/>
            <person name="Saw J.H."/>
            <person name="Jorgensen S.L."/>
            <person name="Zaremba-Niedzwiedzka K."/>
            <person name="Martijn J."/>
            <person name="Lind A.E."/>
            <person name="van Eijk R."/>
            <person name="Schleper C."/>
            <person name="Guy L."/>
            <person name="Ettema T.J."/>
        </authorList>
    </citation>
    <scope>NUCLEOTIDE SEQUENCE</scope>
</reference>
<feature type="non-terminal residue" evidence="1">
    <location>
        <position position="1"/>
    </location>
</feature>
<evidence type="ECO:0008006" key="2">
    <source>
        <dbReference type="Google" id="ProtNLM"/>
    </source>
</evidence>
<accession>A0A0F8YYH5</accession>
<protein>
    <recommendedName>
        <fullName evidence="2">VRR-NUC domain-containing protein</fullName>
    </recommendedName>
</protein>
<dbReference type="InterPro" id="IPR011856">
    <property type="entry name" value="tRNA_endonuc-like_dom_sf"/>
</dbReference>
<gene>
    <name evidence="1" type="ORF">LCGC14_3037710</name>
</gene>